<dbReference type="PANTHER" id="PTHR38248">
    <property type="entry name" value="FUNK1 6"/>
    <property type="match status" value="1"/>
</dbReference>
<evidence type="ECO:0000259" key="1">
    <source>
        <dbReference type="PROSITE" id="PS50011"/>
    </source>
</evidence>
<protein>
    <recommendedName>
        <fullName evidence="1">Protein kinase domain-containing protein</fullName>
    </recommendedName>
</protein>
<reference evidence="2 3" key="1">
    <citation type="submission" date="2014-04" db="EMBL/GenBank/DDBJ databases">
        <authorList>
            <consortium name="DOE Joint Genome Institute"/>
            <person name="Kuo A."/>
            <person name="Girlanda M."/>
            <person name="Perotto S."/>
            <person name="Kohler A."/>
            <person name="Nagy L.G."/>
            <person name="Floudas D."/>
            <person name="Copeland A."/>
            <person name="Barry K.W."/>
            <person name="Cichocki N."/>
            <person name="Veneault-Fourrey C."/>
            <person name="LaButti K."/>
            <person name="Lindquist E.A."/>
            <person name="Lipzen A."/>
            <person name="Lundell T."/>
            <person name="Morin E."/>
            <person name="Murat C."/>
            <person name="Sun H."/>
            <person name="Tunlid A."/>
            <person name="Henrissat B."/>
            <person name="Grigoriev I.V."/>
            <person name="Hibbett D.S."/>
            <person name="Martin F."/>
            <person name="Nordberg H.P."/>
            <person name="Cantor M.N."/>
            <person name="Hua S.X."/>
        </authorList>
    </citation>
    <scope>NUCLEOTIDE SEQUENCE [LARGE SCALE GENOMIC DNA]</scope>
    <source>
        <strain evidence="2 3">MUT 4182</strain>
    </source>
</reference>
<dbReference type="PROSITE" id="PS50011">
    <property type="entry name" value="PROTEIN_KINASE_DOM"/>
    <property type="match status" value="1"/>
</dbReference>
<dbReference type="PANTHER" id="PTHR38248:SF2">
    <property type="entry name" value="FUNK1 11"/>
    <property type="match status" value="1"/>
</dbReference>
<gene>
    <name evidence="2" type="ORF">M407DRAFT_32278</name>
</gene>
<dbReference type="Pfam" id="PF17667">
    <property type="entry name" value="Pkinase_fungal"/>
    <property type="match status" value="1"/>
</dbReference>
<dbReference type="Proteomes" id="UP000054248">
    <property type="component" value="Unassembled WGS sequence"/>
</dbReference>
<dbReference type="Gene3D" id="1.10.510.10">
    <property type="entry name" value="Transferase(Phosphotransferase) domain 1"/>
    <property type="match status" value="1"/>
</dbReference>
<proteinExistence type="predicted"/>
<dbReference type="InterPro" id="IPR000719">
    <property type="entry name" value="Prot_kinase_dom"/>
</dbReference>
<dbReference type="AlphaFoldDB" id="A0A0C3Q492"/>
<dbReference type="InterPro" id="IPR011009">
    <property type="entry name" value="Kinase-like_dom_sf"/>
</dbReference>
<dbReference type="GO" id="GO:0005524">
    <property type="term" value="F:ATP binding"/>
    <property type="evidence" value="ECO:0007669"/>
    <property type="project" value="InterPro"/>
</dbReference>
<dbReference type="EMBL" id="KN823318">
    <property type="protein sequence ID" value="KIO18051.1"/>
    <property type="molecule type" value="Genomic_DNA"/>
</dbReference>
<accession>A0A0C3Q492</accession>
<dbReference type="InterPro" id="IPR040976">
    <property type="entry name" value="Pkinase_fungal"/>
</dbReference>
<dbReference type="HOGENOM" id="CLU_045299_0_0_1"/>
<evidence type="ECO:0000313" key="3">
    <source>
        <dbReference type="Proteomes" id="UP000054248"/>
    </source>
</evidence>
<reference evidence="3" key="2">
    <citation type="submission" date="2015-01" db="EMBL/GenBank/DDBJ databases">
        <title>Evolutionary Origins and Diversification of the Mycorrhizal Mutualists.</title>
        <authorList>
            <consortium name="DOE Joint Genome Institute"/>
            <consortium name="Mycorrhizal Genomics Consortium"/>
            <person name="Kohler A."/>
            <person name="Kuo A."/>
            <person name="Nagy L.G."/>
            <person name="Floudas D."/>
            <person name="Copeland A."/>
            <person name="Barry K.W."/>
            <person name="Cichocki N."/>
            <person name="Veneault-Fourrey C."/>
            <person name="LaButti K."/>
            <person name="Lindquist E.A."/>
            <person name="Lipzen A."/>
            <person name="Lundell T."/>
            <person name="Morin E."/>
            <person name="Murat C."/>
            <person name="Riley R."/>
            <person name="Ohm R."/>
            <person name="Sun H."/>
            <person name="Tunlid A."/>
            <person name="Henrissat B."/>
            <person name="Grigoriev I.V."/>
            <person name="Hibbett D.S."/>
            <person name="Martin F."/>
        </authorList>
    </citation>
    <scope>NUCLEOTIDE SEQUENCE [LARGE SCALE GENOMIC DNA]</scope>
    <source>
        <strain evidence="3">MUT 4182</strain>
    </source>
</reference>
<sequence>MEMEDYALGFNPFFADHSKQDRRLRPDLCGLSVNIQDLPGQSLKLSKVLDRRTGIVSRATLVYRATLEGRRDAGDVVLKSSWQHHARRSEWYVLQQLHEDSRARDHIVVAYAGWEQENTSGAHRRAKFGTRASTVLDDRALRHTVLEYLNPITKLSDPWHVPYIGWSVLKAIQFLNEKRWYHRDISIGNMGFLTLPECRGVLVKLHDFDLSKNHGSSSETPHWTGTLPFMALGLLKHQESPHRLGYDVEALIWCLLWIVRVYDDGKPAFNELEDHPLRGWFRDWLSLHDLVDRKLAYLQPPTRRPFTNTFYRSLDGVMTHLAWTWAAPIREWNNLEPSESEGPETGDGGLANMYEDSRTVTLQTWMEERDWNRPRSPCSCGDHFADN</sequence>
<feature type="domain" description="Protein kinase" evidence="1">
    <location>
        <begin position="42"/>
        <end position="387"/>
    </location>
</feature>
<dbReference type="GO" id="GO:0004672">
    <property type="term" value="F:protein kinase activity"/>
    <property type="evidence" value="ECO:0007669"/>
    <property type="project" value="InterPro"/>
</dbReference>
<dbReference type="OrthoDB" id="5584477at2759"/>
<keyword evidence="3" id="KW-1185">Reference proteome</keyword>
<evidence type="ECO:0000313" key="2">
    <source>
        <dbReference type="EMBL" id="KIO18051.1"/>
    </source>
</evidence>
<dbReference type="SUPFAM" id="SSF56112">
    <property type="entry name" value="Protein kinase-like (PK-like)"/>
    <property type="match status" value="1"/>
</dbReference>
<organism evidence="2 3">
    <name type="scientific">Tulasnella calospora MUT 4182</name>
    <dbReference type="NCBI Taxonomy" id="1051891"/>
    <lineage>
        <taxon>Eukaryota</taxon>
        <taxon>Fungi</taxon>
        <taxon>Dikarya</taxon>
        <taxon>Basidiomycota</taxon>
        <taxon>Agaricomycotina</taxon>
        <taxon>Agaricomycetes</taxon>
        <taxon>Cantharellales</taxon>
        <taxon>Tulasnellaceae</taxon>
        <taxon>Tulasnella</taxon>
    </lineage>
</organism>
<name>A0A0C3Q492_9AGAM</name>